<dbReference type="AlphaFoldDB" id="A0A1I7XBK0"/>
<sequence length="257" mass="27296">MKKLMQVQGLHPYGSPIYPQAQGFHPNPGITYQHTRLGSASAYSAQAITPLSAGAYLPGYPHSAVSGFPPGYPMSAPVKVPFPSPAYPSNHKGLICSPHHPMYSHVVANRAIQSPVLPGAVPPDPSTSCSPFPLHGQSPIISPYHRQPIHHPGYPGGYSHGPMGKGATGIPFSYPPVLPGELGSGMPPNHGMLMVRRDGVPSFEPQLNTWPTSMTPTYPPSFPSQTLGSNSKVHINTTTMPTCQQQPTPSKHGVTVL</sequence>
<name>A0A1I7XBK0_HETBA</name>
<dbReference type="WBParaSite" id="Hba_15002">
    <property type="protein sequence ID" value="Hba_15002"/>
    <property type="gene ID" value="Hba_15002"/>
</dbReference>
<dbReference type="Proteomes" id="UP000095283">
    <property type="component" value="Unplaced"/>
</dbReference>
<proteinExistence type="predicted"/>
<keyword evidence="1" id="KW-1185">Reference proteome</keyword>
<reference evidence="2" key="1">
    <citation type="submission" date="2016-11" db="UniProtKB">
        <authorList>
            <consortium name="WormBaseParasite"/>
        </authorList>
    </citation>
    <scope>IDENTIFICATION</scope>
</reference>
<protein>
    <submittedName>
        <fullName evidence="2">PAM2 domain-containing protein</fullName>
    </submittedName>
</protein>
<accession>A0A1I7XBK0</accession>
<evidence type="ECO:0000313" key="2">
    <source>
        <dbReference type="WBParaSite" id="Hba_15002"/>
    </source>
</evidence>
<evidence type="ECO:0000313" key="1">
    <source>
        <dbReference type="Proteomes" id="UP000095283"/>
    </source>
</evidence>
<organism evidence="1 2">
    <name type="scientific">Heterorhabditis bacteriophora</name>
    <name type="common">Entomopathogenic nematode worm</name>
    <dbReference type="NCBI Taxonomy" id="37862"/>
    <lineage>
        <taxon>Eukaryota</taxon>
        <taxon>Metazoa</taxon>
        <taxon>Ecdysozoa</taxon>
        <taxon>Nematoda</taxon>
        <taxon>Chromadorea</taxon>
        <taxon>Rhabditida</taxon>
        <taxon>Rhabditina</taxon>
        <taxon>Rhabditomorpha</taxon>
        <taxon>Strongyloidea</taxon>
        <taxon>Heterorhabditidae</taxon>
        <taxon>Heterorhabditis</taxon>
    </lineage>
</organism>